<dbReference type="AlphaFoldDB" id="A0A3F3PJ43"/>
<accession>A0A3F3PJ43</accession>
<gene>
    <name evidence="1" type="ORF">BDQ94DRAFT_185688</name>
</gene>
<evidence type="ECO:0000313" key="1">
    <source>
        <dbReference type="EMBL" id="RDH26908.1"/>
    </source>
</evidence>
<dbReference type="RefSeq" id="XP_026619930.1">
    <property type="nucleotide sequence ID" value="XM_026774951.1"/>
</dbReference>
<dbReference type="Proteomes" id="UP000253729">
    <property type="component" value="Unassembled WGS sequence"/>
</dbReference>
<reference evidence="1 2" key="1">
    <citation type="submission" date="2018-07" db="EMBL/GenBank/DDBJ databases">
        <title>The genomes of Aspergillus section Nigri reveals drivers in fungal speciation.</title>
        <authorList>
            <consortium name="DOE Joint Genome Institute"/>
            <person name="Vesth T.C."/>
            <person name="Nybo J."/>
            <person name="Theobald S."/>
            <person name="Brandl J."/>
            <person name="Frisvad J.C."/>
            <person name="Nielsen K.F."/>
            <person name="Lyhne E.K."/>
            <person name="Kogle M.E."/>
            <person name="Kuo A."/>
            <person name="Riley R."/>
            <person name="Clum A."/>
            <person name="Nolan M."/>
            <person name="Lipzen A."/>
            <person name="Salamov A."/>
            <person name="Henrissat B."/>
            <person name="Wiebenga A."/>
            <person name="De vries R.P."/>
            <person name="Grigoriev I.V."/>
            <person name="Mortensen U.H."/>
            <person name="Andersen M.R."/>
            <person name="Baker S.E."/>
        </authorList>
    </citation>
    <scope>NUCLEOTIDE SEQUENCE [LARGE SCALE GENOMIC DNA]</scope>
    <source>
        <strain evidence="1 2">CBS 139.54b</strain>
    </source>
</reference>
<keyword evidence="2" id="KW-1185">Reference proteome</keyword>
<dbReference type="GeneID" id="38143307"/>
<evidence type="ECO:0000313" key="2">
    <source>
        <dbReference type="Proteomes" id="UP000253729"/>
    </source>
</evidence>
<organism evidence="1 2">
    <name type="scientific">Aspergillus welwitschiae</name>
    <dbReference type="NCBI Taxonomy" id="1341132"/>
    <lineage>
        <taxon>Eukaryota</taxon>
        <taxon>Fungi</taxon>
        <taxon>Dikarya</taxon>
        <taxon>Ascomycota</taxon>
        <taxon>Pezizomycotina</taxon>
        <taxon>Eurotiomycetes</taxon>
        <taxon>Eurotiomycetidae</taxon>
        <taxon>Eurotiales</taxon>
        <taxon>Aspergillaceae</taxon>
        <taxon>Aspergillus</taxon>
        <taxon>Aspergillus subgen. Circumdati</taxon>
    </lineage>
</organism>
<sequence length="75" mass="8363">MTIWALSTAMVSTRMAQPLKTDRVVGIDRPYVDMGTCNSPKEFGVVERSAGMEMQRQLLSRSHQTLRVANPPSLL</sequence>
<proteinExistence type="predicted"/>
<name>A0A3F3PJ43_9EURO</name>
<protein>
    <submittedName>
        <fullName evidence="1">Uncharacterized protein</fullName>
    </submittedName>
</protein>
<dbReference type="EMBL" id="KZ852109">
    <property type="protein sequence ID" value="RDH26908.1"/>
    <property type="molecule type" value="Genomic_DNA"/>
</dbReference>